<keyword evidence="2" id="KW-1185">Reference proteome</keyword>
<gene>
    <name evidence="1" type="ORF">V6N11_040791</name>
</gene>
<dbReference type="PANTHER" id="PTHR36067">
    <property type="entry name" value="EXPRESSED PROTEIN"/>
    <property type="match status" value="1"/>
</dbReference>
<dbReference type="Proteomes" id="UP001396334">
    <property type="component" value="Unassembled WGS sequence"/>
</dbReference>
<evidence type="ECO:0000313" key="2">
    <source>
        <dbReference type="Proteomes" id="UP001396334"/>
    </source>
</evidence>
<dbReference type="PANTHER" id="PTHR36067:SF1">
    <property type="entry name" value="EXPRESSED PROTEIN"/>
    <property type="match status" value="1"/>
</dbReference>
<name>A0ABR2RIP5_9ROSI</name>
<organism evidence="1 2">
    <name type="scientific">Hibiscus sabdariffa</name>
    <name type="common">roselle</name>
    <dbReference type="NCBI Taxonomy" id="183260"/>
    <lineage>
        <taxon>Eukaryota</taxon>
        <taxon>Viridiplantae</taxon>
        <taxon>Streptophyta</taxon>
        <taxon>Embryophyta</taxon>
        <taxon>Tracheophyta</taxon>
        <taxon>Spermatophyta</taxon>
        <taxon>Magnoliopsida</taxon>
        <taxon>eudicotyledons</taxon>
        <taxon>Gunneridae</taxon>
        <taxon>Pentapetalae</taxon>
        <taxon>rosids</taxon>
        <taxon>malvids</taxon>
        <taxon>Malvales</taxon>
        <taxon>Malvaceae</taxon>
        <taxon>Malvoideae</taxon>
        <taxon>Hibiscus</taxon>
    </lineage>
</organism>
<proteinExistence type="predicted"/>
<protein>
    <submittedName>
        <fullName evidence="1">Uncharacterized protein</fullName>
    </submittedName>
</protein>
<accession>A0ABR2RIP5</accession>
<reference evidence="1 2" key="1">
    <citation type="journal article" date="2024" name="G3 (Bethesda)">
        <title>Genome assembly of Hibiscus sabdariffa L. provides insights into metabolisms of medicinal natural products.</title>
        <authorList>
            <person name="Kim T."/>
        </authorList>
    </citation>
    <scope>NUCLEOTIDE SEQUENCE [LARGE SCALE GENOMIC DNA]</scope>
    <source>
        <strain evidence="1">TK-2024</strain>
        <tissue evidence="1">Old leaves</tissue>
    </source>
</reference>
<sequence length="76" mass="8275">MADIAILVAEEYERRLRLSRAGKQQEPEVMKSESCVAVLGLKLKSKIGHLRIEVPKLGSEPKSQIGVAAFHGAFSA</sequence>
<evidence type="ECO:0000313" key="1">
    <source>
        <dbReference type="EMBL" id="KAK9012755.1"/>
    </source>
</evidence>
<dbReference type="EMBL" id="JBBPBN010000022">
    <property type="protein sequence ID" value="KAK9012755.1"/>
    <property type="molecule type" value="Genomic_DNA"/>
</dbReference>
<comment type="caution">
    <text evidence="1">The sequence shown here is derived from an EMBL/GenBank/DDBJ whole genome shotgun (WGS) entry which is preliminary data.</text>
</comment>